<dbReference type="Pfam" id="PF07331">
    <property type="entry name" value="TctB"/>
    <property type="match status" value="1"/>
</dbReference>
<keyword evidence="4" id="KW-1185">Reference proteome</keyword>
<evidence type="ECO:0000256" key="1">
    <source>
        <dbReference type="SAM" id="Phobius"/>
    </source>
</evidence>
<feature type="transmembrane region" description="Helical" evidence="1">
    <location>
        <begin position="55"/>
        <end position="73"/>
    </location>
</feature>
<gene>
    <name evidence="3" type="ORF">C5F44_08875</name>
</gene>
<feature type="domain" description="DUF1468" evidence="2">
    <location>
        <begin position="18"/>
        <end position="153"/>
    </location>
</feature>
<sequence length="166" mass="17470">MNGDDLRFQRRPDRAALVIALILAGLGGVLLFDAARLADVGGGYSGVGPASAPRVVGIGLVLLAIWTAVEAVLGKFPARPRQDPVPLFWIVGGLAFQLVTLKIAGFSIATGVMFAFTARAFGKRNLAFSIPVGIAASFLVWLVFAQLLMLSLPAGPLEHLFFPGVK</sequence>
<evidence type="ECO:0000313" key="3">
    <source>
        <dbReference type="EMBL" id="PTE14480.1"/>
    </source>
</evidence>
<keyword evidence="1" id="KW-0812">Transmembrane</keyword>
<keyword evidence="1" id="KW-0472">Membrane</keyword>
<dbReference type="Proteomes" id="UP000241362">
    <property type="component" value="Unassembled WGS sequence"/>
</dbReference>
<dbReference type="EMBL" id="PZKE01000007">
    <property type="protein sequence ID" value="PTE14480.1"/>
    <property type="molecule type" value="Genomic_DNA"/>
</dbReference>
<name>A0A2T4J997_FUSBL</name>
<dbReference type="InterPro" id="IPR009936">
    <property type="entry name" value="DUF1468"/>
</dbReference>
<evidence type="ECO:0000259" key="2">
    <source>
        <dbReference type="Pfam" id="PF07331"/>
    </source>
</evidence>
<keyword evidence="1" id="KW-1133">Transmembrane helix</keyword>
<reference evidence="3 4" key="1">
    <citation type="submission" date="2018-03" db="EMBL/GenBank/DDBJ databases">
        <title>Rhodobacter blasticus.</title>
        <authorList>
            <person name="Meyer T.E."/>
            <person name="Miller S."/>
            <person name="Lodha T."/>
            <person name="Gandham S."/>
            <person name="Chintalapati S."/>
            <person name="Chintalapati V.R."/>
        </authorList>
    </citation>
    <scope>NUCLEOTIDE SEQUENCE [LARGE SCALE GENOMIC DNA]</scope>
    <source>
        <strain evidence="3 4">DSM 2131</strain>
    </source>
</reference>
<feature type="transmembrane region" description="Helical" evidence="1">
    <location>
        <begin position="128"/>
        <end position="150"/>
    </location>
</feature>
<dbReference type="AlphaFoldDB" id="A0A2T4J997"/>
<accession>A0A2T4J997</accession>
<proteinExistence type="predicted"/>
<protein>
    <submittedName>
        <fullName evidence="3">Tripartite tricarboxylate transporter TctB family protein</fullName>
    </submittedName>
</protein>
<feature type="transmembrane region" description="Helical" evidence="1">
    <location>
        <begin position="85"/>
        <end position="116"/>
    </location>
</feature>
<feature type="transmembrane region" description="Helical" evidence="1">
    <location>
        <begin position="15"/>
        <end position="35"/>
    </location>
</feature>
<organism evidence="3 4">
    <name type="scientific">Fuscovulum blasticum DSM 2131</name>
    <dbReference type="NCBI Taxonomy" id="1188250"/>
    <lineage>
        <taxon>Bacteria</taxon>
        <taxon>Pseudomonadati</taxon>
        <taxon>Pseudomonadota</taxon>
        <taxon>Alphaproteobacteria</taxon>
        <taxon>Rhodobacterales</taxon>
        <taxon>Paracoccaceae</taxon>
        <taxon>Pseudogemmobacter</taxon>
    </lineage>
</organism>
<comment type="caution">
    <text evidence="3">The sequence shown here is derived from an EMBL/GenBank/DDBJ whole genome shotgun (WGS) entry which is preliminary data.</text>
</comment>
<dbReference type="RefSeq" id="WP_107673170.1">
    <property type="nucleotide sequence ID" value="NZ_PZKE01000007.1"/>
</dbReference>
<evidence type="ECO:0000313" key="4">
    <source>
        <dbReference type="Proteomes" id="UP000241362"/>
    </source>
</evidence>